<feature type="transmembrane region" description="Helical" evidence="1">
    <location>
        <begin position="26"/>
        <end position="44"/>
    </location>
</feature>
<keyword evidence="4" id="KW-1185">Reference proteome</keyword>
<evidence type="ECO:0000256" key="1">
    <source>
        <dbReference type="SAM" id="Phobius"/>
    </source>
</evidence>
<dbReference type="KEGG" id="mamo:A6B35_17820"/>
<dbReference type="eggNOG" id="COG3698">
    <property type="taxonomic scope" value="Bacteria"/>
</dbReference>
<reference evidence="3 4" key="1">
    <citation type="journal article" date="2012" name="J. Bacteriol.">
        <title>Draft Genome Sequence of Plant Growth-Promoting Rhizobium Mesorhizobium amorphae, Isolated from Zinc-Lead Mine Tailings.</title>
        <authorList>
            <person name="Hao X."/>
            <person name="Lin Y."/>
            <person name="Johnstone L."/>
            <person name="Baltrus D.A."/>
            <person name="Miller S.J."/>
            <person name="Wei G."/>
            <person name="Rensing C."/>
        </authorList>
    </citation>
    <scope>NUCLEOTIDE SEQUENCE [LARGE SCALE GENOMIC DNA]</scope>
    <source>
        <strain evidence="3 4">CCNWGS0123</strain>
    </source>
</reference>
<organism evidence="3 4">
    <name type="scientific">Mesorhizobium amorphae CCNWGS0123</name>
    <dbReference type="NCBI Taxonomy" id="1082933"/>
    <lineage>
        <taxon>Bacteria</taxon>
        <taxon>Pseudomonadati</taxon>
        <taxon>Pseudomonadota</taxon>
        <taxon>Alphaproteobacteria</taxon>
        <taxon>Hyphomicrobiales</taxon>
        <taxon>Phyllobacteriaceae</taxon>
        <taxon>Mesorhizobium</taxon>
    </lineage>
</organism>
<name>G6YJR0_9HYPH</name>
<dbReference type="Pfam" id="PF09992">
    <property type="entry name" value="NAGPA"/>
    <property type="match status" value="1"/>
</dbReference>
<evidence type="ECO:0000313" key="3">
    <source>
        <dbReference type="EMBL" id="EHH04570.1"/>
    </source>
</evidence>
<dbReference type="Proteomes" id="UP000002949">
    <property type="component" value="Unassembled WGS sequence"/>
</dbReference>
<dbReference type="EMBL" id="AGSN01000222">
    <property type="protein sequence ID" value="EHH04570.1"/>
    <property type="molecule type" value="Genomic_DNA"/>
</dbReference>
<keyword evidence="1" id="KW-1133">Transmembrane helix</keyword>
<proteinExistence type="predicted"/>
<protein>
    <recommendedName>
        <fullName evidence="2">Phosphodiester glycosidase domain-containing protein</fullName>
    </recommendedName>
</protein>
<evidence type="ECO:0000259" key="2">
    <source>
        <dbReference type="Pfam" id="PF09992"/>
    </source>
</evidence>
<feature type="domain" description="Phosphodiester glycosidase" evidence="2">
    <location>
        <begin position="115"/>
        <end position="260"/>
    </location>
</feature>
<dbReference type="AlphaFoldDB" id="G6YJR0"/>
<dbReference type="STRING" id="1082933.A6B35_17820"/>
<evidence type="ECO:0000313" key="4">
    <source>
        <dbReference type="Proteomes" id="UP000002949"/>
    </source>
</evidence>
<keyword evidence="1" id="KW-0812">Transmembrane</keyword>
<dbReference type="PATRIC" id="fig|1082933.3.peg.6059"/>
<accession>G6YJR0</accession>
<gene>
    <name evidence="3" type="ORF">MEA186_31221</name>
</gene>
<sequence length="289" mass="30532">MAQRIADVGPSFWANCFLRDVMKRRYGAAILIAILLVALALAWWSRRPAPPPLVVGGELPAPCRDVGFEAVSYVVCEIDLRTNSIGVFHAGADGKPFGSLQAFDKAMQAQGQPVLLAMNGGMYHEDLTPVGLLIEDRIQKSPLNLADGEGNFFLKPNGVFLIGKDGKAAVMEASAYATARPDVAFATQSGPMLVIDGQLHPRFEPNGTSRYIRNGVGVRDGNTVVLAISRSAVSLGSFARLFRDALGCPNALFLDGAVSALSGGERMIVGGHYPAGPIISVSAKRPAAG</sequence>
<dbReference type="InterPro" id="IPR018711">
    <property type="entry name" value="NAGPA"/>
</dbReference>
<keyword evidence="1" id="KW-0472">Membrane</keyword>